<feature type="compositionally biased region" description="Low complexity" evidence="1">
    <location>
        <begin position="295"/>
        <end position="305"/>
    </location>
</feature>
<feature type="compositionally biased region" description="Polar residues" evidence="1">
    <location>
        <begin position="46"/>
        <end position="56"/>
    </location>
</feature>
<gene>
    <name evidence="2" type="ORF">TRIVIDRAFT_67302</name>
</gene>
<name>G9N5P8_HYPVG</name>
<reference evidence="2 3" key="1">
    <citation type="journal article" date="2011" name="Genome Biol.">
        <title>Comparative genome sequence analysis underscores mycoparasitism as the ancestral life style of Trichoderma.</title>
        <authorList>
            <person name="Kubicek C.P."/>
            <person name="Herrera-Estrella A."/>
            <person name="Seidl-Seiboth V."/>
            <person name="Martinez D.A."/>
            <person name="Druzhinina I.S."/>
            <person name="Thon M."/>
            <person name="Zeilinger S."/>
            <person name="Casas-Flores S."/>
            <person name="Horwitz B.A."/>
            <person name="Mukherjee P.K."/>
            <person name="Mukherjee M."/>
            <person name="Kredics L."/>
            <person name="Alcaraz L.D."/>
            <person name="Aerts A."/>
            <person name="Antal Z."/>
            <person name="Atanasova L."/>
            <person name="Cervantes-Badillo M.G."/>
            <person name="Challacombe J."/>
            <person name="Chertkov O."/>
            <person name="McCluskey K."/>
            <person name="Coulpier F."/>
            <person name="Deshpande N."/>
            <person name="von Doehren H."/>
            <person name="Ebbole D.J."/>
            <person name="Esquivel-Naranjo E.U."/>
            <person name="Fekete E."/>
            <person name="Flipphi M."/>
            <person name="Glaser F."/>
            <person name="Gomez-Rodriguez E.Y."/>
            <person name="Gruber S."/>
            <person name="Han C."/>
            <person name="Henrissat B."/>
            <person name="Hermosa R."/>
            <person name="Hernandez-Onate M."/>
            <person name="Karaffa L."/>
            <person name="Kosti I."/>
            <person name="Le Crom S."/>
            <person name="Lindquist E."/>
            <person name="Lucas S."/>
            <person name="Luebeck M."/>
            <person name="Luebeck P.S."/>
            <person name="Margeot A."/>
            <person name="Metz B."/>
            <person name="Misra M."/>
            <person name="Nevalainen H."/>
            <person name="Omann M."/>
            <person name="Packer N."/>
            <person name="Perrone G."/>
            <person name="Uresti-Rivera E.E."/>
            <person name="Salamov A."/>
            <person name="Schmoll M."/>
            <person name="Seiboth B."/>
            <person name="Shapiro H."/>
            <person name="Sukno S."/>
            <person name="Tamayo-Ramos J.A."/>
            <person name="Tisch D."/>
            <person name="Wiest A."/>
            <person name="Wilkinson H.H."/>
            <person name="Zhang M."/>
            <person name="Coutinho P.M."/>
            <person name="Kenerley C.M."/>
            <person name="Monte E."/>
            <person name="Baker S.E."/>
            <person name="Grigoriev I.V."/>
        </authorList>
    </citation>
    <scope>NUCLEOTIDE SEQUENCE [LARGE SCALE GENOMIC DNA]</scope>
    <source>
        <strain evidence="3">Gv29-8 / FGSC 10586</strain>
    </source>
</reference>
<evidence type="ECO:0000313" key="3">
    <source>
        <dbReference type="Proteomes" id="UP000007115"/>
    </source>
</evidence>
<feature type="compositionally biased region" description="Polar residues" evidence="1">
    <location>
        <begin position="138"/>
        <end position="160"/>
    </location>
</feature>
<feature type="region of interest" description="Disordered" evidence="1">
    <location>
        <begin position="217"/>
        <end position="259"/>
    </location>
</feature>
<feature type="compositionally biased region" description="Polar residues" evidence="1">
    <location>
        <begin position="83"/>
        <end position="94"/>
    </location>
</feature>
<dbReference type="EMBL" id="ABDF02000087">
    <property type="protein sequence ID" value="EHK18090.1"/>
    <property type="molecule type" value="Genomic_DNA"/>
</dbReference>
<feature type="compositionally biased region" description="Acidic residues" evidence="1">
    <location>
        <begin position="103"/>
        <end position="112"/>
    </location>
</feature>
<organism evidence="2 3">
    <name type="scientific">Hypocrea virens (strain Gv29-8 / FGSC 10586)</name>
    <name type="common">Gliocladium virens</name>
    <name type="synonym">Trichoderma virens</name>
    <dbReference type="NCBI Taxonomy" id="413071"/>
    <lineage>
        <taxon>Eukaryota</taxon>
        <taxon>Fungi</taxon>
        <taxon>Dikarya</taxon>
        <taxon>Ascomycota</taxon>
        <taxon>Pezizomycotina</taxon>
        <taxon>Sordariomycetes</taxon>
        <taxon>Hypocreomycetidae</taxon>
        <taxon>Hypocreales</taxon>
        <taxon>Hypocreaceae</taxon>
        <taxon>Trichoderma</taxon>
    </lineage>
</organism>
<feature type="compositionally biased region" description="Basic and acidic residues" evidence="1">
    <location>
        <begin position="476"/>
        <end position="496"/>
    </location>
</feature>
<feature type="compositionally biased region" description="Basic and acidic residues" evidence="1">
    <location>
        <begin position="32"/>
        <end position="45"/>
    </location>
</feature>
<accession>G9N5P8</accession>
<dbReference type="RefSeq" id="XP_013952288.1">
    <property type="nucleotide sequence ID" value="XM_014096813.1"/>
</dbReference>
<evidence type="ECO:0000313" key="2">
    <source>
        <dbReference type="EMBL" id="EHK18090.1"/>
    </source>
</evidence>
<protein>
    <submittedName>
        <fullName evidence="2">Uncharacterized protein</fullName>
    </submittedName>
</protein>
<dbReference type="VEuPathDB" id="FungiDB:TRIVIDRAFT_67302"/>
<feature type="region of interest" description="Disordered" evidence="1">
    <location>
        <begin position="445"/>
        <end position="522"/>
    </location>
</feature>
<dbReference type="HOGENOM" id="CLU_408289_0_0_1"/>
<dbReference type="eggNOG" id="ENOG502RQAK">
    <property type="taxonomic scope" value="Eukaryota"/>
</dbReference>
<dbReference type="AlphaFoldDB" id="G9N5P8"/>
<feature type="region of interest" description="Disordered" evidence="1">
    <location>
        <begin position="290"/>
        <end position="337"/>
    </location>
</feature>
<dbReference type="OMA" id="RANISYM"/>
<feature type="compositionally biased region" description="Basic and acidic residues" evidence="1">
    <location>
        <begin position="66"/>
        <end position="75"/>
    </location>
</feature>
<feature type="region of interest" description="Disordered" evidence="1">
    <location>
        <begin position="1"/>
        <end position="203"/>
    </location>
</feature>
<dbReference type="GeneID" id="25796936"/>
<evidence type="ECO:0000256" key="1">
    <source>
        <dbReference type="SAM" id="MobiDB-lite"/>
    </source>
</evidence>
<comment type="caution">
    <text evidence="2">The sequence shown here is derived from an EMBL/GenBank/DDBJ whole genome shotgun (WGS) entry which is preliminary data.</text>
</comment>
<proteinExistence type="predicted"/>
<dbReference type="InParanoid" id="G9N5P8"/>
<dbReference type="Proteomes" id="UP000007115">
    <property type="component" value="Unassembled WGS sequence"/>
</dbReference>
<keyword evidence="3" id="KW-1185">Reference proteome</keyword>
<dbReference type="OrthoDB" id="4953021at2759"/>
<sequence>MAPQLRPKPNTHARMQRVATKFNELEVTPSRPGDKSSHPAAKETDIPQSSQQNASGCSFGDSEDGNPVHDGDLHTVKPFSWSDAGSTANNTKRSSPADLGELFADDDWDFEESIAPFSSPTSEKNKLPDTMPLVNSKGADQSSTPEKQVDFSETASTARRSSPFGVSSGYKDIWNFDDSPPGRSPSHNISEDVPPSSPAHLPAEELYDSTPRKVVAPTQPAAELNADEPTASRDIQGRSAKAVPQTKVKKSRQRAKDPIRFDPYTQEIVTVSVSKKKPVATRLPIVRALQEAAKDSSSPVPVSQKPKPRPKRPRQHKKAKPEIQPAPNNPPPARGKDLAAFIGKSVQPLVETPSECLDDLANTVECDEPIRIHSASNGDFINEMQEPGQQRLCLPAAIDKRINNLNESRRAPVEENVAKRKRLSRQFSVSEKGSPVVINDTIHPENVESVPAKPHPPMTSRPEQPAEVQSSSFLRSESKDRHIEQQHGGAFRDIEGRSSSQWLRRVSDREPAPKHKSSMGKKLHDEIMKSFLGHDETAQEPSGGKPACTVVPNHAETQMRRVVDQLIARLDDKKAAVINVAETYRNRGYDSVAHLKQQCVQDSSNLETTFRRDSGLFGKKLQAATKTVEDHSSSREKAAVDLDNVMASRHRSYSQARLSLRAIRDAVTGDNSVMF</sequence>
<feature type="compositionally biased region" description="Basic residues" evidence="1">
    <location>
        <begin position="306"/>
        <end position="319"/>
    </location>
</feature>